<dbReference type="SMART" id="SM00382">
    <property type="entry name" value="AAA"/>
    <property type="match status" value="2"/>
</dbReference>
<dbReference type="FunFam" id="3.40.50.300:FF:000838">
    <property type="entry name" value="ABC multidrug transporter (Eurofung)"/>
    <property type="match status" value="1"/>
</dbReference>
<feature type="transmembrane region" description="Helical" evidence="9">
    <location>
        <begin position="295"/>
        <end position="318"/>
    </location>
</feature>
<keyword evidence="4" id="KW-0677">Repeat</keyword>
<dbReference type="CDD" id="cd03250">
    <property type="entry name" value="ABCC_MRP_domain1"/>
    <property type="match status" value="1"/>
</dbReference>
<feature type="domain" description="ABC transporter" evidence="10">
    <location>
        <begin position="491"/>
        <end position="720"/>
    </location>
</feature>
<dbReference type="PROSITE" id="PS50893">
    <property type="entry name" value="ABC_TRANSPORTER_2"/>
    <property type="match status" value="2"/>
</dbReference>
<evidence type="ECO:0000313" key="12">
    <source>
        <dbReference type="EMBL" id="KAH8086657.1"/>
    </source>
</evidence>
<gene>
    <name evidence="12" type="ORF">BXZ70DRAFT_551139</name>
</gene>
<dbReference type="InterPro" id="IPR017871">
    <property type="entry name" value="ABC_transporter-like_CS"/>
</dbReference>
<protein>
    <submittedName>
        <fullName evidence="12">P-loop containing nucleoside triphosphate hydrolase protein</fullName>
    </submittedName>
</protein>
<sequence length="1356" mass="149644">MDPKDPPKEIPRADTASIWSMALHSYCDSVVFRASQIDHLKIEDLPALSEKDQIKTLVNKSYKYLDPLQGKKRHIGITIFWVFCWGYGEMTFMILIRVFASFLGPIGINRLLKYIETEGEGALVRPWVWIIWLLLGPAVVAIAQDWYTYRGTTLQVQLQSILTQLIFDHALRMRVKSDISTSEASSSPTTTSYGSLAERSGAIAESTREDTVLVATSASKVQVPKTQVGADTPKTMPPLSIKGVNSSQDFIGRLHNLVTSDMATLRGGQPVMLLFVWTPLQLILSMVVLHQMLGWSVYPGIATMVLLSPLPGSTATWMRSIQELRSKKSDARVQGVAETMSVIRLVKLFGYETKICEQLNEKRQDELKVLQKLKVLQILNSVANNLVPLGTIIVTYSTYTTIMKRPLEASTVFASIAIFEIIQDHFARLFFLIPPFIAAQVSINRMNDFLNETELLDEFYNKEGPAVVVAPEAEDGAIGIRAATFTWNSEVKVATHGFRRRHFTLHIDEELFFKRGCINFVIGQTGSGKTSLLMALLGEMHYNPSGPNSLVSLPRSGGVAYHAQESWVLNETIRENILFGSPYDEERYNAVIEQCGLKTDLALFDAGDKTEVGEKGLTLSGGQKARVTLARAVYSYAEILLLDDVLAALDVHTAKWIVDKCFRGPLLRDRTVILVTHNIALTSPVADFVVSLSPNGRIASQGSLSSALAKDQRLQAELNLERQILEEESRMEEKPKVDEIPAVAEASGKLIVEEEVALGRIDWSALSLYLSNMAGGMGAVPFWTAFIVTFITSKAFSQLGLWVLGLWASAYENHSPSEVSVSYYLVLYSSILVLSFILYAFCYSIWIRGTVKASERIHQLLVKSVLGSTLRWLDRTPISRVITRCTQDIASIDNSFPSSTYSVIDVTFQMMIKFGVVIVASPLFSIPGVVIFATGAWLGNMYMRAQLSLKRESSNAIAPVIGHFGAAVAGLVSIRAYGAQAAFRKESYARLDQYARTQVTLWNLNRWIGVRSSILAGFFSAGLAAFLLYGPQTTDASTTGFTLTMAVGFSTMILSFVRVLNQAEVEGNSMERIQQYLNIEQEPGSTDTGVPPAYWPASGSLRVEGLSARYSPDGPNVLHNLTFEIRSGERVGIVGRTGSGKSSLTLALLRAIITEGKTYYDGIPTDSLNLDALRSKITIIPQAPELLSGTLRQNLDPFSEHDDAELNDALRAAGLQNDDNENRITLDTPVSGGGSNISVGQRQIVALARAIVRRSKLLILDEATSAIDYETDNVIQRSLRSTLNKDTTLLTVAHRLQTIMDSDRVMVLDAGHIVEFDAPSELLKNEKGFLRRLVDESGDKERLYALAHGSESERVS</sequence>
<evidence type="ECO:0000256" key="1">
    <source>
        <dbReference type="ARBA" id="ARBA00004141"/>
    </source>
</evidence>
<dbReference type="EMBL" id="JAEVFJ010000042">
    <property type="protein sequence ID" value="KAH8086657.1"/>
    <property type="molecule type" value="Genomic_DNA"/>
</dbReference>
<evidence type="ECO:0000313" key="13">
    <source>
        <dbReference type="Proteomes" id="UP000813824"/>
    </source>
</evidence>
<dbReference type="PROSITE" id="PS50929">
    <property type="entry name" value="ABC_TM1F"/>
    <property type="match status" value="2"/>
</dbReference>
<dbReference type="GO" id="GO:0005524">
    <property type="term" value="F:ATP binding"/>
    <property type="evidence" value="ECO:0007669"/>
    <property type="project" value="UniProtKB-KW"/>
</dbReference>
<evidence type="ECO:0000259" key="11">
    <source>
        <dbReference type="PROSITE" id="PS50929"/>
    </source>
</evidence>
<dbReference type="PROSITE" id="PS00211">
    <property type="entry name" value="ABC_TRANSPORTER_1"/>
    <property type="match status" value="1"/>
</dbReference>
<dbReference type="GO" id="GO:0016887">
    <property type="term" value="F:ATP hydrolysis activity"/>
    <property type="evidence" value="ECO:0007669"/>
    <property type="project" value="InterPro"/>
</dbReference>
<evidence type="ECO:0000256" key="5">
    <source>
        <dbReference type="ARBA" id="ARBA00022741"/>
    </source>
</evidence>
<dbReference type="InterPro" id="IPR036640">
    <property type="entry name" value="ABC1_TM_sf"/>
</dbReference>
<feature type="transmembrane region" description="Helical" evidence="9">
    <location>
        <begin position="1041"/>
        <end position="1060"/>
    </location>
</feature>
<evidence type="ECO:0000256" key="8">
    <source>
        <dbReference type="ARBA" id="ARBA00023136"/>
    </source>
</evidence>
<name>A0A8K0UH55_9AGAR</name>
<feature type="domain" description="ABC transmembrane type-1" evidence="11">
    <location>
        <begin position="90"/>
        <end position="438"/>
    </location>
</feature>
<accession>A0A8K0UH55</accession>
<feature type="transmembrane region" description="Helical" evidence="9">
    <location>
        <begin position="271"/>
        <end position="289"/>
    </location>
</feature>
<evidence type="ECO:0000256" key="3">
    <source>
        <dbReference type="ARBA" id="ARBA00022692"/>
    </source>
</evidence>
<dbReference type="Proteomes" id="UP000813824">
    <property type="component" value="Unassembled WGS sequence"/>
</dbReference>
<keyword evidence="12" id="KW-0378">Hydrolase</keyword>
<reference evidence="12" key="1">
    <citation type="journal article" date="2021" name="New Phytol.">
        <title>Evolutionary innovations through gain and loss of genes in the ectomycorrhizal Boletales.</title>
        <authorList>
            <person name="Wu G."/>
            <person name="Miyauchi S."/>
            <person name="Morin E."/>
            <person name="Kuo A."/>
            <person name="Drula E."/>
            <person name="Varga T."/>
            <person name="Kohler A."/>
            <person name="Feng B."/>
            <person name="Cao Y."/>
            <person name="Lipzen A."/>
            <person name="Daum C."/>
            <person name="Hundley H."/>
            <person name="Pangilinan J."/>
            <person name="Johnson J."/>
            <person name="Barry K."/>
            <person name="LaButti K."/>
            <person name="Ng V."/>
            <person name="Ahrendt S."/>
            <person name="Min B."/>
            <person name="Choi I.G."/>
            <person name="Park H."/>
            <person name="Plett J.M."/>
            <person name="Magnuson J."/>
            <person name="Spatafora J.W."/>
            <person name="Nagy L.G."/>
            <person name="Henrissat B."/>
            <person name="Grigoriev I.V."/>
            <person name="Yang Z.L."/>
            <person name="Xu J."/>
            <person name="Martin F.M."/>
        </authorList>
    </citation>
    <scope>NUCLEOTIDE SEQUENCE</scope>
    <source>
        <strain evidence="12">KKN 215</strain>
    </source>
</reference>
<dbReference type="Pfam" id="PF00005">
    <property type="entry name" value="ABC_tran"/>
    <property type="match status" value="2"/>
</dbReference>
<keyword evidence="13" id="KW-1185">Reference proteome</keyword>
<feature type="transmembrane region" description="Helical" evidence="9">
    <location>
        <begin position="957"/>
        <end position="977"/>
    </location>
</feature>
<dbReference type="InterPro" id="IPR011527">
    <property type="entry name" value="ABC1_TM_dom"/>
</dbReference>
<dbReference type="OrthoDB" id="6500128at2759"/>
<evidence type="ECO:0000256" key="2">
    <source>
        <dbReference type="ARBA" id="ARBA00022448"/>
    </source>
</evidence>
<dbReference type="FunFam" id="1.20.1560.10:FF:000013">
    <property type="entry name" value="ABC transporter C family member 2"/>
    <property type="match status" value="1"/>
</dbReference>
<dbReference type="InterPro" id="IPR003593">
    <property type="entry name" value="AAA+_ATPase"/>
</dbReference>
<keyword evidence="2" id="KW-0813">Transport</keyword>
<dbReference type="GO" id="GO:0140359">
    <property type="term" value="F:ABC-type transporter activity"/>
    <property type="evidence" value="ECO:0007669"/>
    <property type="project" value="InterPro"/>
</dbReference>
<keyword evidence="8 9" id="KW-0472">Membrane</keyword>
<feature type="transmembrane region" description="Helical" evidence="9">
    <location>
        <begin position="823"/>
        <end position="846"/>
    </location>
</feature>
<dbReference type="PANTHER" id="PTHR24223:SF356">
    <property type="entry name" value="ATP-BINDING CASSETTE TRANSPORTER ABC4"/>
    <property type="match status" value="1"/>
</dbReference>
<feature type="transmembrane region" description="Helical" evidence="9">
    <location>
        <begin position="1008"/>
        <end position="1029"/>
    </location>
</feature>
<dbReference type="CDD" id="cd18604">
    <property type="entry name" value="ABC_6TM_VMR1_D2_like"/>
    <property type="match status" value="1"/>
</dbReference>
<dbReference type="Gene3D" id="1.20.1560.10">
    <property type="entry name" value="ABC transporter type 1, transmembrane domain"/>
    <property type="match status" value="2"/>
</dbReference>
<dbReference type="CDD" id="cd03244">
    <property type="entry name" value="ABCC_MRP_domain2"/>
    <property type="match status" value="1"/>
</dbReference>
<feature type="transmembrane region" description="Helical" evidence="9">
    <location>
        <begin position="780"/>
        <end position="803"/>
    </location>
</feature>
<dbReference type="Pfam" id="PF00664">
    <property type="entry name" value="ABC_membrane"/>
    <property type="match status" value="2"/>
</dbReference>
<dbReference type="SUPFAM" id="SSF90123">
    <property type="entry name" value="ABC transporter transmembrane region"/>
    <property type="match status" value="2"/>
</dbReference>
<dbReference type="SUPFAM" id="SSF52540">
    <property type="entry name" value="P-loop containing nucleoside triphosphate hydrolases"/>
    <property type="match status" value="2"/>
</dbReference>
<dbReference type="GO" id="GO:0016020">
    <property type="term" value="C:membrane"/>
    <property type="evidence" value="ECO:0007669"/>
    <property type="project" value="UniProtKB-SubCell"/>
</dbReference>
<feature type="domain" description="ABC transporter" evidence="10">
    <location>
        <begin position="1101"/>
        <end position="1335"/>
    </location>
</feature>
<feature type="transmembrane region" description="Helical" evidence="9">
    <location>
        <begin position="79"/>
        <end position="107"/>
    </location>
</feature>
<feature type="domain" description="ABC transmembrane type-1" evidence="11">
    <location>
        <begin position="779"/>
        <end position="1072"/>
    </location>
</feature>
<dbReference type="CDD" id="cd18596">
    <property type="entry name" value="ABC_6TM_VMR1_D1_like"/>
    <property type="match status" value="1"/>
</dbReference>
<keyword evidence="3 9" id="KW-0812">Transmembrane</keyword>
<dbReference type="Gene3D" id="3.40.50.300">
    <property type="entry name" value="P-loop containing nucleotide triphosphate hydrolases"/>
    <property type="match status" value="2"/>
</dbReference>
<keyword evidence="6" id="KW-0067">ATP-binding</keyword>
<dbReference type="PANTHER" id="PTHR24223">
    <property type="entry name" value="ATP-BINDING CASSETTE SUB-FAMILY C"/>
    <property type="match status" value="1"/>
</dbReference>
<keyword evidence="5" id="KW-0547">Nucleotide-binding</keyword>
<dbReference type="InterPro" id="IPR003439">
    <property type="entry name" value="ABC_transporter-like_ATP-bd"/>
</dbReference>
<feature type="transmembrane region" description="Helical" evidence="9">
    <location>
        <begin position="914"/>
        <end position="937"/>
    </location>
</feature>
<dbReference type="InterPro" id="IPR050173">
    <property type="entry name" value="ABC_transporter_C-like"/>
</dbReference>
<evidence type="ECO:0000256" key="6">
    <source>
        <dbReference type="ARBA" id="ARBA00022840"/>
    </source>
</evidence>
<keyword evidence="7 9" id="KW-1133">Transmembrane helix</keyword>
<comment type="subcellular location">
    <subcellularLocation>
        <location evidence="1">Membrane</location>
        <topology evidence="1">Multi-pass membrane protein</topology>
    </subcellularLocation>
</comment>
<dbReference type="InterPro" id="IPR027417">
    <property type="entry name" value="P-loop_NTPase"/>
</dbReference>
<evidence type="ECO:0000256" key="7">
    <source>
        <dbReference type="ARBA" id="ARBA00022989"/>
    </source>
</evidence>
<feature type="transmembrane region" description="Helical" evidence="9">
    <location>
        <begin position="127"/>
        <end position="147"/>
    </location>
</feature>
<evidence type="ECO:0000256" key="9">
    <source>
        <dbReference type="SAM" id="Phobius"/>
    </source>
</evidence>
<comment type="caution">
    <text evidence="12">The sequence shown here is derived from an EMBL/GenBank/DDBJ whole genome shotgun (WGS) entry which is preliminary data.</text>
</comment>
<evidence type="ECO:0000256" key="4">
    <source>
        <dbReference type="ARBA" id="ARBA00022737"/>
    </source>
</evidence>
<proteinExistence type="predicted"/>
<evidence type="ECO:0000259" key="10">
    <source>
        <dbReference type="PROSITE" id="PS50893"/>
    </source>
</evidence>
<organism evidence="12 13">
    <name type="scientific">Cristinia sonorae</name>
    <dbReference type="NCBI Taxonomy" id="1940300"/>
    <lineage>
        <taxon>Eukaryota</taxon>
        <taxon>Fungi</taxon>
        <taxon>Dikarya</taxon>
        <taxon>Basidiomycota</taxon>
        <taxon>Agaricomycotina</taxon>
        <taxon>Agaricomycetes</taxon>
        <taxon>Agaricomycetidae</taxon>
        <taxon>Agaricales</taxon>
        <taxon>Pleurotineae</taxon>
        <taxon>Stephanosporaceae</taxon>
        <taxon>Cristinia</taxon>
    </lineage>
</organism>